<evidence type="ECO:0000256" key="2">
    <source>
        <dbReference type="ARBA" id="ARBA00023054"/>
    </source>
</evidence>
<comment type="caution">
    <text evidence="4">The sequence shown here is derived from an EMBL/GenBank/DDBJ whole genome shotgun (WGS) entry which is preliminary data.</text>
</comment>
<dbReference type="Gene3D" id="2.40.30.170">
    <property type="match status" value="1"/>
</dbReference>
<dbReference type="Pfam" id="PF25881">
    <property type="entry name" value="HH_YBHG"/>
    <property type="match status" value="1"/>
</dbReference>
<dbReference type="InterPro" id="IPR050465">
    <property type="entry name" value="UPF0194_transport"/>
</dbReference>
<sequence>MLLAIGLLAACSGRDADQYQGYVEGEFVYVASSQAGRLQNLAVARGDSVARGAPLFALEATLEQAAQQQATQQLHAAEAQYADLQTGKRPPEIAVVRAQLAQAEAADRNAAEQLRRDQAQFDIHAVSQAQLDNSRAQADASRARVDELRNQLSVAALPGRAQQLAALAAQADAARDALAQADWRLSEKSIKAGQAGLVYETMYRVGEWVAAGNPVVRLLPPANIKIRFFVPETVVGSLRTGQAVTLHCDACAHDVAATVRYVSNQAEFTPPVIYSNDARDKLVFMVEAWPAAADAATLHPGQPVAVSLK</sequence>
<organism evidence="4 5">
    <name type="scientific">Solimonas terrae</name>
    <dbReference type="NCBI Taxonomy" id="1396819"/>
    <lineage>
        <taxon>Bacteria</taxon>
        <taxon>Pseudomonadati</taxon>
        <taxon>Pseudomonadota</taxon>
        <taxon>Gammaproteobacteria</taxon>
        <taxon>Nevskiales</taxon>
        <taxon>Nevskiaceae</taxon>
        <taxon>Solimonas</taxon>
    </lineage>
</organism>
<dbReference type="Gene3D" id="1.10.287.470">
    <property type="entry name" value="Helix hairpin bin"/>
    <property type="match status" value="1"/>
</dbReference>
<evidence type="ECO:0000256" key="1">
    <source>
        <dbReference type="ARBA" id="ARBA00004196"/>
    </source>
</evidence>
<dbReference type="Proteomes" id="UP000472676">
    <property type="component" value="Unassembled WGS sequence"/>
</dbReference>
<dbReference type="InterPro" id="IPR059052">
    <property type="entry name" value="HH_YbhG-like"/>
</dbReference>
<dbReference type="PANTHER" id="PTHR32347:SF23">
    <property type="entry name" value="BLL5650 PROTEIN"/>
    <property type="match status" value="1"/>
</dbReference>
<gene>
    <name evidence="4" type="ORF">G7Y85_03235</name>
</gene>
<reference evidence="4 5" key="1">
    <citation type="journal article" date="2014" name="Int. J. Syst. Evol. Microbiol.">
        <title>Solimonas terrae sp. nov., isolated from soil.</title>
        <authorList>
            <person name="Kim S.J."/>
            <person name="Moon J.Y."/>
            <person name="Weon H.Y."/>
            <person name="Ahn J.H."/>
            <person name="Chen W.M."/>
            <person name="Kwon S.W."/>
        </authorList>
    </citation>
    <scope>NUCLEOTIDE SEQUENCE [LARGE SCALE GENOMIC DNA]</scope>
    <source>
        <strain evidence="4 5">KIS83-12</strain>
    </source>
</reference>
<evidence type="ECO:0000313" key="4">
    <source>
        <dbReference type="EMBL" id="NGY03765.1"/>
    </source>
</evidence>
<dbReference type="PANTHER" id="PTHR32347">
    <property type="entry name" value="EFFLUX SYSTEM COMPONENT YKNX-RELATED"/>
    <property type="match status" value="1"/>
</dbReference>
<accession>A0A6M2BNH9</accession>
<dbReference type="AlphaFoldDB" id="A0A6M2BNH9"/>
<feature type="domain" description="YbhG-like alpha-helical hairpin" evidence="3">
    <location>
        <begin position="65"/>
        <end position="185"/>
    </location>
</feature>
<proteinExistence type="predicted"/>
<dbReference type="Gene3D" id="2.40.50.100">
    <property type="match status" value="1"/>
</dbReference>
<name>A0A6M2BNH9_9GAMM</name>
<keyword evidence="5" id="KW-1185">Reference proteome</keyword>
<protein>
    <submittedName>
        <fullName evidence="4">HlyD family efflux transporter periplasmic adaptor subunit</fullName>
    </submittedName>
</protein>
<evidence type="ECO:0000313" key="5">
    <source>
        <dbReference type="Proteomes" id="UP000472676"/>
    </source>
</evidence>
<dbReference type="GO" id="GO:0030313">
    <property type="term" value="C:cell envelope"/>
    <property type="evidence" value="ECO:0007669"/>
    <property type="project" value="UniProtKB-SubCell"/>
</dbReference>
<dbReference type="EMBL" id="JAAMOW010000001">
    <property type="protein sequence ID" value="NGY03765.1"/>
    <property type="molecule type" value="Genomic_DNA"/>
</dbReference>
<comment type="subcellular location">
    <subcellularLocation>
        <location evidence="1">Cell envelope</location>
    </subcellularLocation>
</comment>
<keyword evidence="2" id="KW-0175">Coiled coil</keyword>
<evidence type="ECO:0000259" key="3">
    <source>
        <dbReference type="Pfam" id="PF25881"/>
    </source>
</evidence>